<dbReference type="GO" id="GO:0016020">
    <property type="term" value="C:membrane"/>
    <property type="evidence" value="ECO:0007669"/>
    <property type="project" value="UniProtKB-SubCell"/>
</dbReference>
<comment type="similarity">
    <text evidence="2">Belongs to the major facilitator superfamily. Monocarboxylate porter (TC 2.A.1.13) family.</text>
</comment>
<dbReference type="OrthoDB" id="410267at2759"/>
<feature type="transmembrane region" description="Helical" evidence="5">
    <location>
        <begin position="221"/>
        <end position="243"/>
    </location>
</feature>
<keyword evidence="5" id="KW-1133">Transmembrane helix</keyword>
<feature type="transmembrane region" description="Helical" evidence="5">
    <location>
        <begin position="102"/>
        <end position="125"/>
    </location>
</feature>
<feature type="compositionally biased region" description="Basic and acidic residues" evidence="4">
    <location>
        <begin position="1"/>
        <end position="15"/>
    </location>
</feature>
<feature type="transmembrane region" description="Helical" evidence="5">
    <location>
        <begin position="267"/>
        <end position="289"/>
    </location>
</feature>
<comment type="subcellular location">
    <subcellularLocation>
        <location evidence="1">Membrane</location>
        <topology evidence="1">Multi-pass membrane protein</topology>
    </subcellularLocation>
</comment>
<dbReference type="Gene3D" id="1.20.1250.20">
    <property type="entry name" value="MFS general substrate transporter like domains"/>
    <property type="match status" value="1"/>
</dbReference>
<accession>A0A9P9D1Z2</accession>
<evidence type="ECO:0000259" key="6">
    <source>
        <dbReference type="PROSITE" id="PS50850"/>
    </source>
</evidence>
<dbReference type="InterPro" id="IPR020846">
    <property type="entry name" value="MFS_dom"/>
</dbReference>
<evidence type="ECO:0000256" key="1">
    <source>
        <dbReference type="ARBA" id="ARBA00004141"/>
    </source>
</evidence>
<feature type="transmembrane region" description="Helical" evidence="5">
    <location>
        <begin position="421"/>
        <end position="443"/>
    </location>
</feature>
<dbReference type="Pfam" id="PF07690">
    <property type="entry name" value="MFS_1"/>
    <property type="match status" value="1"/>
</dbReference>
<dbReference type="EMBL" id="JAGMUV010000043">
    <property type="protein sequence ID" value="KAH7110937.1"/>
    <property type="molecule type" value="Genomic_DNA"/>
</dbReference>
<sequence>MSREKQDLETRRQPALEDSNMHNQKITNKVALTAGNVLTPAEPETPNLQTEKDWFPEGGLEAWLVVFGASMGSLAALGITNTIAAFQLYISTHQLSQCSEGSIGWIFSLYTFLAFFCGVYIGPVFDKFGPRWLILVGSVCIGASLMLWSVCKEYWHFLIVFGICNGIGCSLLFTPCIAAVGHFFHARRGLATGIASAGGSLGGIIFPLMLQSLFAEPSLGWGWGVRILGFLYIGLLAVANCFVRSRLPPSKNASIHPDIRIFKEKPFLFTTIAVFLMEFALFIPLTYISSYAAAQGFSHEFCFQILTILNAGSFFGRLLPGWWADRVGPFNSNMASVLLSIFACFAVWLPFGHTKPGIVTFAILIGFASGNNISITPVCIGRLCPIENYGRYYATCFTVVSVACLVGVPIGGSVINACGGSYGGLIVFTGALYASSLVGFVIAKGVSIGWKLTATF</sequence>
<dbReference type="Proteomes" id="UP000738349">
    <property type="component" value="Unassembled WGS sequence"/>
</dbReference>
<keyword evidence="5" id="KW-0812">Transmembrane</keyword>
<keyword evidence="5" id="KW-0472">Membrane</keyword>
<dbReference type="GO" id="GO:0022857">
    <property type="term" value="F:transmembrane transporter activity"/>
    <property type="evidence" value="ECO:0007669"/>
    <property type="project" value="InterPro"/>
</dbReference>
<feature type="transmembrane region" description="Helical" evidence="5">
    <location>
        <begin position="332"/>
        <end position="351"/>
    </location>
</feature>
<feature type="region of interest" description="Disordered" evidence="4">
    <location>
        <begin position="1"/>
        <end position="20"/>
    </location>
</feature>
<dbReference type="SUPFAM" id="SSF103473">
    <property type="entry name" value="MFS general substrate transporter"/>
    <property type="match status" value="1"/>
</dbReference>
<gene>
    <name evidence="7" type="ORF">EDB81DRAFT_768711</name>
</gene>
<feature type="transmembrane region" description="Helical" evidence="5">
    <location>
        <begin position="154"/>
        <end position="178"/>
    </location>
</feature>
<protein>
    <submittedName>
        <fullName evidence="7">MFS monocarboxylate transporter</fullName>
    </submittedName>
</protein>
<dbReference type="CDD" id="cd17352">
    <property type="entry name" value="MFS_MCT_SLC16"/>
    <property type="match status" value="1"/>
</dbReference>
<dbReference type="InterPro" id="IPR036259">
    <property type="entry name" value="MFS_trans_sf"/>
</dbReference>
<feature type="domain" description="Major facilitator superfamily (MFS) profile" evidence="6">
    <location>
        <begin position="64"/>
        <end position="447"/>
    </location>
</feature>
<evidence type="ECO:0000256" key="3">
    <source>
        <dbReference type="ARBA" id="ARBA00023180"/>
    </source>
</evidence>
<organism evidence="7 8">
    <name type="scientific">Dactylonectria macrodidyma</name>
    <dbReference type="NCBI Taxonomy" id="307937"/>
    <lineage>
        <taxon>Eukaryota</taxon>
        <taxon>Fungi</taxon>
        <taxon>Dikarya</taxon>
        <taxon>Ascomycota</taxon>
        <taxon>Pezizomycotina</taxon>
        <taxon>Sordariomycetes</taxon>
        <taxon>Hypocreomycetidae</taxon>
        <taxon>Hypocreales</taxon>
        <taxon>Nectriaceae</taxon>
        <taxon>Dactylonectria</taxon>
    </lineage>
</organism>
<name>A0A9P9D1Z2_9HYPO</name>
<feature type="transmembrane region" description="Helical" evidence="5">
    <location>
        <begin position="392"/>
        <end position="415"/>
    </location>
</feature>
<evidence type="ECO:0000256" key="5">
    <source>
        <dbReference type="SAM" id="Phobius"/>
    </source>
</evidence>
<feature type="transmembrane region" description="Helical" evidence="5">
    <location>
        <begin position="357"/>
        <end position="380"/>
    </location>
</feature>
<feature type="transmembrane region" description="Helical" evidence="5">
    <location>
        <begin position="301"/>
        <end position="320"/>
    </location>
</feature>
<feature type="transmembrane region" description="Helical" evidence="5">
    <location>
        <begin position="62"/>
        <end position="90"/>
    </location>
</feature>
<dbReference type="AlphaFoldDB" id="A0A9P9D1Z2"/>
<dbReference type="PANTHER" id="PTHR11360:SF177">
    <property type="entry name" value="RIBOFLAVIN TRANSPORTER MCH5"/>
    <property type="match status" value="1"/>
</dbReference>
<evidence type="ECO:0000313" key="7">
    <source>
        <dbReference type="EMBL" id="KAH7110937.1"/>
    </source>
</evidence>
<feature type="transmembrane region" description="Helical" evidence="5">
    <location>
        <begin position="132"/>
        <end position="148"/>
    </location>
</feature>
<comment type="caution">
    <text evidence="7">The sequence shown here is derived from an EMBL/GenBank/DDBJ whole genome shotgun (WGS) entry which is preliminary data.</text>
</comment>
<keyword evidence="3" id="KW-0325">Glycoprotein</keyword>
<proteinExistence type="inferred from homology"/>
<evidence type="ECO:0000256" key="4">
    <source>
        <dbReference type="SAM" id="MobiDB-lite"/>
    </source>
</evidence>
<feature type="transmembrane region" description="Helical" evidence="5">
    <location>
        <begin position="190"/>
        <end position="209"/>
    </location>
</feature>
<evidence type="ECO:0000313" key="8">
    <source>
        <dbReference type="Proteomes" id="UP000738349"/>
    </source>
</evidence>
<keyword evidence="8" id="KW-1185">Reference proteome</keyword>
<evidence type="ECO:0000256" key="2">
    <source>
        <dbReference type="ARBA" id="ARBA00006727"/>
    </source>
</evidence>
<reference evidence="7" key="1">
    <citation type="journal article" date="2021" name="Nat. Commun.">
        <title>Genetic determinants of endophytism in the Arabidopsis root mycobiome.</title>
        <authorList>
            <person name="Mesny F."/>
            <person name="Miyauchi S."/>
            <person name="Thiergart T."/>
            <person name="Pickel B."/>
            <person name="Atanasova L."/>
            <person name="Karlsson M."/>
            <person name="Huettel B."/>
            <person name="Barry K.W."/>
            <person name="Haridas S."/>
            <person name="Chen C."/>
            <person name="Bauer D."/>
            <person name="Andreopoulos W."/>
            <person name="Pangilinan J."/>
            <person name="LaButti K."/>
            <person name="Riley R."/>
            <person name="Lipzen A."/>
            <person name="Clum A."/>
            <person name="Drula E."/>
            <person name="Henrissat B."/>
            <person name="Kohler A."/>
            <person name="Grigoriev I.V."/>
            <person name="Martin F.M."/>
            <person name="Hacquard S."/>
        </authorList>
    </citation>
    <scope>NUCLEOTIDE SEQUENCE</scope>
    <source>
        <strain evidence="7">MPI-CAGE-AT-0147</strain>
    </source>
</reference>
<dbReference type="InterPro" id="IPR011701">
    <property type="entry name" value="MFS"/>
</dbReference>
<dbReference type="InterPro" id="IPR050327">
    <property type="entry name" value="Proton-linked_MCT"/>
</dbReference>
<dbReference type="PROSITE" id="PS50850">
    <property type="entry name" value="MFS"/>
    <property type="match status" value="1"/>
</dbReference>
<dbReference type="PANTHER" id="PTHR11360">
    <property type="entry name" value="MONOCARBOXYLATE TRANSPORTER"/>
    <property type="match status" value="1"/>
</dbReference>